<dbReference type="EMBL" id="PUHW01000102">
    <property type="protein sequence ID" value="KAG0689081.1"/>
    <property type="molecule type" value="Genomic_DNA"/>
</dbReference>
<feature type="compositionally biased region" description="Low complexity" evidence="8">
    <location>
        <begin position="191"/>
        <end position="202"/>
    </location>
</feature>
<evidence type="ECO:0000256" key="4">
    <source>
        <dbReference type="ARBA" id="ARBA00022692"/>
    </source>
</evidence>
<keyword evidence="13" id="KW-1185">Reference proteome</keyword>
<feature type="transmembrane region" description="Helical" evidence="9">
    <location>
        <begin position="12"/>
        <end position="31"/>
    </location>
</feature>
<feature type="transmembrane region" description="Helical" evidence="9">
    <location>
        <begin position="43"/>
        <end position="60"/>
    </location>
</feature>
<dbReference type="Proteomes" id="UP000697127">
    <property type="component" value="Unassembled WGS sequence"/>
</dbReference>
<dbReference type="InterPro" id="IPR027470">
    <property type="entry name" value="Cation_efflux_CTD"/>
</dbReference>
<feature type="transmembrane region" description="Helical" evidence="9">
    <location>
        <begin position="253"/>
        <end position="275"/>
    </location>
</feature>
<feature type="transmembrane region" description="Helical" evidence="9">
    <location>
        <begin position="112"/>
        <end position="133"/>
    </location>
</feature>
<evidence type="ECO:0000259" key="10">
    <source>
        <dbReference type="Pfam" id="PF01545"/>
    </source>
</evidence>
<evidence type="ECO:0000256" key="8">
    <source>
        <dbReference type="SAM" id="MobiDB-lite"/>
    </source>
</evidence>
<dbReference type="Gene3D" id="1.20.1510.10">
    <property type="entry name" value="Cation efflux protein transmembrane domain"/>
    <property type="match status" value="2"/>
</dbReference>
<dbReference type="PANTHER" id="PTHR45820:SF4">
    <property type="entry name" value="ZINC TRANSPORTER 63C, ISOFORM F"/>
    <property type="match status" value="1"/>
</dbReference>
<comment type="similarity">
    <text evidence="2">Belongs to the cation diffusion facilitator (CDF) transporter (TC 2.A.4) family. SLC30A subfamily.</text>
</comment>
<feature type="transmembrane region" description="Helical" evidence="9">
    <location>
        <begin position="287"/>
        <end position="305"/>
    </location>
</feature>
<dbReference type="OrthoDB" id="9944568at2759"/>
<evidence type="ECO:0000256" key="2">
    <source>
        <dbReference type="ARBA" id="ARBA00008873"/>
    </source>
</evidence>
<feature type="compositionally biased region" description="Basic and acidic residues" evidence="8">
    <location>
        <begin position="179"/>
        <end position="188"/>
    </location>
</feature>
<keyword evidence="3" id="KW-0813">Transport</keyword>
<protein>
    <recommendedName>
        <fullName evidence="14">Zinc/cadmium resistance protein</fullName>
    </recommendedName>
</protein>
<evidence type="ECO:0000256" key="6">
    <source>
        <dbReference type="ARBA" id="ARBA00022989"/>
    </source>
</evidence>
<comment type="subcellular location">
    <subcellularLocation>
        <location evidence="1">Membrane</location>
        <topology evidence="1">Multi-pass membrane protein</topology>
    </subcellularLocation>
</comment>
<evidence type="ECO:0008006" key="14">
    <source>
        <dbReference type="Google" id="ProtNLM"/>
    </source>
</evidence>
<dbReference type="AlphaFoldDB" id="A0A9P6WLD2"/>
<keyword evidence="5" id="KW-0862">Zinc</keyword>
<feature type="compositionally biased region" description="Basic and acidic residues" evidence="8">
    <location>
        <begin position="141"/>
        <end position="150"/>
    </location>
</feature>
<dbReference type="InterPro" id="IPR002524">
    <property type="entry name" value="Cation_efflux"/>
</dbReference>
<evidence type="ECO:0000256" key="1">
    <source>
        <dbReference type="ARBA" id="ARBA00004141"/>
    </source>
</evidence>
<dbReference type="SUPFAM" id="SSF161111">
    <property type="entry name" value="Cation efflux protein transmembrane domain-like"/>
    <property type="match status" value="1"/>
</dbReference>
<gene>
    <name evidence="12" type="ORF">C6P40_000147</name>
</gene>
<feature type="region of interest" description="Disordered" evidence="8">
    <location>
        <begin position="141"/>
        <end position="202"/>
    </location>
</feature>
<evidence type="ECO:0000256" key="3">
    <source>
        <dbReference type="ARBA" id="ARBA00022448"/>
    </source>
</evidence>
<evidence type="ECO:0000313" key="13">
    <source>
        <dbReference type="Proteomes" id="UP000697127"/>
    </source>
</evidence>
<dbReference type="GO" id="GO:0005385">
    <property type="term" value="F:zinc ion transmembrane transporter activity"/>
    <property type="evidence" value="ECO:0007669"/>
    <property type="project" value="TreeGrafter"/>
</dbReference>
<comment type="caution">
    <text evidence="12">The sequence shown here is derived from an EMBL/GenBank/DDBJ whole genome shotgun (WGS) entry which is preliminary data.</text>
</comment>
<dbReference type="PANTHER" id="PTHR45820">
    <property type="entry name" value="FI23527P1"/>
    <property type="match status" value="1"/>
</dbReference>
<dbReference type="Pfam" id="PF16916">
    <property type="entry name" value="ZT_dimer"/>
    <property type="match status" value="1"/>
</dbReference>
<dbReference type="InterPro" id="IPR036837">
    <property type="entry name" value="Cation_efflux_CTD_sf"/>
</dbReference>
<accession>A0A9P6WLD2</accession>
<keyword evidence="4 9" id="KW-0812">Transmembrane</keyword>
<evidence type="ECO:0000256" key="5">
    <source>
        <dbReference type="ARBA" id="ARBA00022833"/>
    </source>
</evidence>
<evidence type="ECO:0000313" key="12">
    <source>
        <dbReference type="EMBL" id="KAG0689081.1"/>
    </source>
</evidence>
<dbReference type="InterPro" id="IPR027469">
    <property type="entry name" value="Cation_efflux_TMD_sf"/>
</dbReference>
<dbReference type="InterPro" id="IPR058533">
    <property type="entry name" value="Cation_efflux_TM"/>
</dbReference>
<feature type="domain" description="Cation efflux protein cytoplasmic" evidence="11">
    <location>
        <begin position="320"/>
        <end position="390"/>
    </location>
</feature>
<name>A0A9P6WLD2_9ASCO</name>
<dbReference type="SUPFAM" id="SSF160240">
    <property type="entry name" value="Cation efflux protein cytoplasmic domain-like"/>
    <property type="match status" value="1"/>
</dbReference>
<proteinExistence type="inferred from homology"/>
<dbReference type="NCBIfam" id="TIGR01297">
    <property type="entry name" value="CDF"/>
    <property type="match status" value="1"/>
</dbReference>
<feature type="transmembrane region" description="Helical" evidence="9">
    <location>
        <begin position="81"/>
        <end position="100"/>
    </location>
</feature>
<keyword evidence="6 9" id="KW-1133">Transmembrane helix</keyword>
<feature type="domain" description="Cation efflux protein transmembrane" evidence="10">
    <location>
        <begin position="14"/>
        <end position="313"/>
    </location>
</feature>
<dbReference type="GO" id="GO:0006882">
    <property type="term" value="P:intracellular zinc ion homeostasis"/>
    <property type="evidence" value="ECO:0007669"/>
    <property type="project" value="TreeGrafter"/>
</dbReference>
<evidence type="ECO:0000259" key="11">
    <source>
        <dbReference type="Pfam" id="PF16916"/>
    </source>
</evidence>
<dbReference type="GO" id="GO:0000329">
    <property type="term" value="C:fungal-type vacuole membrane"/>
    <property type="evidence" value="ECO:0007669"/>
    <property type="project" value="TreeGrafter"/>
</dbReference>
<organism evidence="12 13">
    <name type="scientific">Pichia californica</name>
    <dbReference type="NCBI Taxonomy" id="460514"/>
    <lineage>
        <taxon>Eukaryota</taxon>
        <taxon>Fungi</taxon>
        <taxon>Dikarya</taxon>
        <taxon>Ascomycota</taxon>
        <taxon>Saccharomycotina</taxon>
        <taxon>Pichiomycetes</taxon>
        <taxon>Pichiales</taxon>
        <taxon>Pichiaceae</taxon>
        <taxon>Pichia</taxon>
    </lineage>
</organism>
<reference evidence="12" key="1">
    <citation type="submission" date="2020-11" db="EMBL/GenBank/DDBJ databases">
        <title>Kefir isolates.</title>
        <authorList>
            <person name="Marcisauskas S."/>
            <person name="Kim Y."/>
            <person name="Blasche S."/>
        </authorList>
    </citation>
    <scope>NUCLEOTIDE SEQUENCE</scope>
    <source>
        <strain evidence="12">Olga-1</strain>
    </source>
</reference>
<dbReference type="Pfam" id="PF01545">
    <property type="entry name" value="Cation_efflux"/>
    <property type="match status" value="1"/>
</dbReference>
<sequence length="487" mass="53686">MSLSKKEIKIATLLVIDTIFFLLEIIIGYMVNSLALIADSFHMLNDIISLVVALWAVNVAKNRSADADYTYGWLRAEILGALINAVFLIALCFTIFIEAIQRLLDPPVITNAQLIFIVGFFGLLSNIVGLFLFHEHGHSHGGMDESEGNHSHSHSGIHDDEENNIHGHNHSHNETQGNVEHHSHDNKKGKSSNNELSPLLNPNPIESDDLTEVLPQYVVGQLDESTIQTIENTKKGKGKHDAAHQKSLNMQGVFLHVMGDALGNVGVMATAIFIWKTDYSWKYYFDPIISLLITCIIFSSALPLCKRSSRILLQGTPLSIETSDVIQDILEIPSVLGVHDFHIWNLTEKLLIASLHVELNCSPESFLQVASEIKSCLHDYGIHSATIQPEFSAYYSQQHMLPHKFSSSQNLAQEFLQNGSSTSLNSTFNISSSNINTTKSANTANTSHDSHAPIVSRGLDDHTVHSPAEIHCLVDASANCTTGDCLK</sequence>
<evidence type="ECO:0000256" key="9">
    <source>
        <dbReference type="SAM" id="Phobius"/>
    </source>
</evidence>
<evidence type="ECO:0000256" key="7">
    <source>
        <dbReference type="ARBA" id="ARBA00023136"/>
    </source>
</evidence>
<keyword evidence="7 9" id="KW-0472">Membrane</keyword>